<comment type="caution">
    <text evidence="1">The sequence shown here is derived from an EMBL/GenBank/DDBJ whole genome shotgun (WGS) entry which is preliminary data.</text>
</comment>
<sequence>MTILIGQNAIKAFQTPEAGAGQPYTLKVFNENQKWQQFALYQTIPQVIGPSVDPLSLAWMVGGSAGGSPDNPAMSLFQWTIDYSVTVGYVQQFGGTGSPRSFQTASSANVMIQSQNAVPVTYQGPFPYGAPGFPEGPSDSTKGLIIAQSDGTIPDLRLQGSKNTYLNVGIAMAGKPTVAVQLEPNLTYQFTPKPRYYILAGSFVEGQVIDTATTTAAFEVTFSGVTDVTVRFTTQNQFVRD</sequence>
<dbReference type="Proteomes" id="UP001589692">
    <property type="component" value="Unassembled WGS sequence"/>
</dbReference>
<evidence type="ECO:0008006" key="3">
    <source>
        <dbReference type="Google" id="ProtNLM"/>
    </source>
</evidence>
<evidence type="ECO:0000313" key="2">
    <source>
        <dbReference type="Proteomes" id="UP001589692"/>
    </source>
</evidence>
<protein>
    <recommendedName>
        <fullName evidence="3">Protein RhiA</fullName>
    </recommendedName>
</protein>
<proteinExistence type="predicted"/>
<dbReference type="RefSeq" id="WP_377263994.1">
    <property type="nucleotide sequence ID" value="NZ_JBHMAA010000024.1"/>
</dbReference>
<organism evidence="1 2">
    <name type="scientific">Rhizobium puerariae</name>
    <dbReference type="NCBI Taxonomy" id="1585791"/>
    <lineage>
        <taxon>Bacteria</taxon>
        <taxon>Pseudomonadati</taxon>
        <taxon>Pseudomonadota</taxon>
        <taxon>Alphaproteobacteria</taxon>
        <taxon>Hyphomicrobiales</taxon>
        <taxon>Rhizobiaceae</taxon>
        <taxon>Rhizobium/Agrobacterium group</taxon>
        <taxon>Rhizobium</taxon>
    </lineage>
</organism>
<reference evidence="1 2" key="1">
    <citation type="submission" date="2024-09" db="EMBL/GenBank/DDBJ databases">
        <authorList>
            <person name="Sun Q."/>
            <person name="Mori K."/>
        </authorList>
    </citation>
    <scope>NUCLEOTIDE SEQUENCE [LARGE SCALE GENOMIC DNA]</scope>
    <source>
        <strain evidence="1 2">TBRC 4938</strain>
    </source>
</reference>
<evidence type="ECO:0000313" key="1">
    <source>
        <dbReference type="EMBL" id="MFB9951173.1"/>
    </source>
</evidence>
<accession>A0ABV6APB0</accession>
<gene>
    <name evidence="1" type="ORF">ACFFP0_20190</name>
</gene>
<name>A0ABV6APB0_9HYPH</name>
<dbReference type="EMBL" id="JBHMAA010000024">
    <property type="protein sequence ID" value="MFB9951173.1"/>
    <property type="molecule type" value="Genomic_DNA"/>
</dbReference>
<keyword evidence="2" id="KW-1185">Reference proteome</keyword>